<feature type="transmembrane region" description="Helical" evidence="1">
    <location>
        <begin position="34"/>
        <end position="57"/>
    </location>
</feature>
<dbReference type="GO" id="GO:0004175">
    <property type="term" value="F:endopeptidase activity"/>
    <property type="evidence" value="ECO:0007669"/>
    <property type="project" value="UniProtKB-ARBA"/>
</dbReference>
<dbReference type="Pfam" id="PF02517">
    <property type="entry name" value="Rce1-like"/>
    <property type="match status" value="1"/>
</dbReference>
<dbReference type="Proteomes" id="UP000184432">
    <property type="component" value="Unassembled WGS sequence"/>
</dbReference>
<dbReference type="RefSeq" id="WP_073320247.1">
    <property type="nucleotide sequence ID" value="NZ_FQYP01000009.1"/>
</dbReference>
<evidence type="ECO:0000256" key="1">
    <source>
        <dbReference type="SAM" id="Phobius"/>
    </source>
</evidence>
<feature type="transmembrane region" description="Helical" evidence="1">
    <location>
        <begin position="259"/>
        <end position="277"/>
    </location>
</feature>
<dbReference type="STRING" id="570521.SAMN04488508_109247"/>
<feature type="transmembrane region" description="Helical" evidence="1">
    <location>
        <begin position="128"/>
        <end position="151"/>
    </location>
</feature>
<feature type="transmembrane region" description="Helical" evidence="1">
    <location>
        <begin position="229"/>
        <end position="247"/>
    </location>
</feature>
<keyword evidence="3" id="KW-0645">Protease</keyword>
<dbReference type="AlphaFoldDB" id="A0A1M6JU98"/>
<dbReference type="OrthoDB" id="9777755at2"/>
<evidence type="ECO:0000313" key="4">
    <source>
        <dbReference type="Proteomes" id="UP000184432"/>
    </source>
</evidence>
<proteinExistence type="predicted"/>
<accession>A0A1M6JU98</accession>
<dbReference type="PANTHER" id="PTHR35797:SF1">
    <property type="entry name" value="PROTEASE"/>
    <property type="match status" value="1"/>
</dbReference>
<organism evidence="3 4">
    <name type="scientific">Aquimarina spongiae</name>
    <dbReference type="NCBI Taxonomy" id="570521"/>
    <lineage>
        <taxon>Bacteria</taxon>
        <taxon>Pseudomonadati</taxon>
        <taxon>Bacteroidota</taxon>
        <taxon>Flavobacteriia</taxon>
        <taxon>Flavobacteriales</taxon>
        <taxon>Flavobacteriaceae</taxon>
        <taxon>Aquimarina</taxon>
    </lineage>
</organism>
<protein>
    <submittedName>
        <fullName evidence="3">CAAX protease self-immunity</fullName>
    </submittedName>
</protein>
<dbReference type="GO" id="GO:0080120">
    <property type="term" value="P:CAAX-box protein maturation"/>
    <property type="evidence" value="ECO:0007669"/>
    <property type="project" value="UniProtKB-ARBA"/>
</dbReference>
<dbReference type="GO" id="GO:0006508">
    <property type="term" value="P:proteolysis"/>
    <property type="evidence" value="ECO:0007669"/>
    <property type="project" value="UniProtKB-KW"/>
</dbReference>
<dbReference type="PANTHER" id="PTHR35797">
    <property type="entry name" value="PROTEASE-RELATED"/>
    <property type="match status" value="1"/>
</dbReference>
<feature type="transmembrane region" description="Helical" evidence="1">
    <location>
        <begin position="172"/>
        <end position="191"/>
    </location>
</feature>
<keyword evidence="1" id="KW-1133">Transmembrane helix</keyword>
<keyword evidence="1" id="KW-0472">Membrane</keyword>
<feature type="transmembrane region" description="Helical" evidence="1">
    <location>
        <begin position="203"/>
        <end position="222"/>
    </location>
</feature>
<dbReference type="InterPro" id="IPR042150">
    <property type="entry name" value="MmRce1-like"/>
</dbReference>
<keyword evidence="4" id="KW-1185">Reference proteome</keyword>
<gene>
    <name evidence="3" type="ORF">SAMN04488508_109247</name>
</gene>
<name>A0A1M6JU98_9FLAO</name>
<feature type="domain" description="CAAX prenyl protease 2/Lysostaphin resistance protein A-like" evidence="2">
    <location>
        <begin position="134"/>
        <end position="241"/>
    </location>
</feature>
<feature type="transmembrane region" description="Helical" evidence="1">
    <location>
        <begin position="7"/>
        <end position="28"/>
    </location>
</feature>
<evidence type="ECO:0000313" key="3">
    <source>
        <dbReference type="EMBL" id="SHJ50192.1"/>
    </source>
</evidence>
<keyword evidence="1" id="KW-0812">Transmembrane</keyword>
<reference evidence="4" key="1">
    <citation type="submission" date="2016-11" db="EMBL/GenBank/DDBJ databases">
        <authorList>
            <person name="Varghese N."/>
            <person name="Submissions S."/>
        </authorList>
    </citation>
    <scope>NUCLEOTIDE SEQUENCE [LARGE SCALE GENOMIC DNA]</scope>
    <source>
        <strain evidence="4">DSM 22623</strain>
    </source>
</reference>
<evidence type="ECO:0000259" key="2">
    <source>
        <dbReference type="Pfam" id="PF02517"/>
    </source>
</evidence>
<dbReference type="InterPro" id="IPR003675">
    <property type="entry name" value="Rce1/LyrA-like_dom"/>
</dbReference>
<keyword evidence="3" id="KW-0378">Hydrolase</keyword>
<feature type="transmembrane region" description="Helical" evidence="1">
    <location>
        <begin position="73"/>
        <end position="94"/>
    </location>
</feature>
<sequence>MIKLEKNVWIYIVILLIVTYAFQIFAIYNGGEEYQFFDLVIGISMFFPAIGAIWYLVKTKTGLGYIDWKIRKPLYLILSLLIPIAITLLGILLIEKLGIATNYAYTIKGDVVDDIEIPLLLGADAQSLPFFVLNFLVTGIIFSLITGLLTMGEEIGWRGFLQKKLLETNSTFKSLTFLGVLWGFWHFPLIINGFNYPEYPVLGAFLIFPVTTVFISFFMGMITINSKSVWPAVLTHGAINSIMIFLFEMDFGAHKLYGNFAILAIWMVVGILAYLRISPKK</sequence>
<dbReference type="EMBL" id="FQYP01000009">
    <property type="protein sequence ID" value="SHJ50192.1"/>
    <property type="molecule type" value="Genomic_DNA"/>
</dbReference>